<gene>
    <name evidence="2" type="ORF">MUK42_15342</name>
</gene>
<evidence type="ECO:0000256" key="1">
    <source>
        <dbReference type="SAM" id="MobiDB-lite"/>
    </source>
</evidence>
<accession>A0A9E7L355</accession>
<keyword evidence="3" id="KW-1185">Reference proteome</keyword>
<feature type="region of interest" description="Disordered" evidence="1">
    <location>
        <begin position="144"/>
        <end position="192"/>
    </location>
</feature>
<dbReference type="AlphaFoldDB" id="A0A9E7L355"/>
<evidence type="ECO:0000313" key="3">
    <source>
        <dbReference type="Proteomes" id="UP001055439"/>
    </source>
</evidence>
<feature type="region of interest" description="Disordered" evidence="1">
    <location>
        <begin position="62"/>
        <end position="98"/>
    </location>
</feature>
<protein>
    <submittedName>
        <fullName evidence="2">Uncharacterized protein</fullName>
    </submittedName>
</protein>
<proteinExistence type="predicted"/>
<dbReference type="OrthoDB" id="782151at2759"/>
<feature type="compositionally biased region" description="Low complexity" evidence="1">
    <location>
        <begin position="76"/>
        <end position="98"/>
    </location>
</feature>
<organism evidence="2 3">
    <name type="scientific">Musa troglodytarum</name>
    <name type="common">fe'i banana</name>
    <dbReference type="NCBI Taxonomy" id="320322"/>
    <lineage>
        <taxon>Eukaryota</taxon>
        <taxon>Viridiplantae</taxon>
        <taxon>Streptophyta</taxon>
        <taxon>Embryophyta</taxon>
        <taxon>Tracheophyta</taxon>
        <taxon>Spermatophyta</taxon>
        <taxon>Magnoliopsida</taxon>
        <taxon>Liliopsida</taxon>
        <taxon>Zingiberales</taxon>
        <taxon>Musaceae</taxon>
        <taxon>Musa</taxon>
    </lineage>
</organism>
<feature type="compositionally biased region" description="Low complexity" evidence="1">
    <location>
        <begin position="164"/>
        <end position="188"/>
    </location>
</feature>
<dbReference type="Proteomes" id="UP001055439">
    <property type="component" value="Chromosome 9"/>
</dbReference>
<dbReference type="EMBL" id="CP097511">
    <property type="protein sequence ID" value="URE42292.1"/>
    <property type="molecule type" value="Genomic_DNA"/>
</dbReference>
<reference evidence="2" key="1">
    <citation type="submission" date="2022-05" db="EMBL/GenBank/DDBJ databases">
        <title>The Musa troglodytarum L. genome provides insights into the mechanism of non-climacteric behaviour and enrichment of carotenoids.</title>
        <authorList>
            <person name="Wang J."/>
        </authorList>
    </citation>
    <scope>NUCLEOTIDE SEQUENCE</scope>
    <source>
        <tissue evidence="2">Leaf</tissue>
    </source>
</reference>
<evidence type="ECO:0000313" key="2">
    <source>
        <dbReference type="EMBL" id="URE42292.1"/>
    </source>
</evidence>
<name>A0A9E7L355_9LILI</name>
<sequence>MEVAETSTGSAAAGCFSLAELRLEGSAPSAVAFSEPCPCCGNRKRRCLQPPTRPRKKFLVYDLASSPPSPPPPGAGPLLQRSDSASHHSSPSAFALRRSGSSSSSIQFPAASLSLTLPPSVLTPFVHSHSFPVSAGLASHLEPTVRISPSPPSTPTSGSFVYRSSDPTTLLSPPPEMSNSSPSATSSSGPDEAVTPLLDYGSFVTTQQIRALWSFGFWQEGGSEERKRSRANGDDSPCREEDEVRMLVNCRGCGLVRELVLSHRK</sequence>